<reference evidence="8 9" key="1">
    <citation type="journal article" date="2015" name="Nat. Commun.">
        <title>Lucilia cuprina genome unlocks parasitic fly biology to underpin future interventions.</title>
        <authorList>
            <person name="Anstead C.A."/>
            <person name="Korhonen P.K."/>
            <person name="Young N.D."/>
            <person name="Hall R.S."/>
            <person name="Jex A.R."/>
            <person name="Murali S.C."/>
            <person name="Hughes D.S."/>
            <person name="Lee S.F."/>
            <person name="Perry T."/>
            <person name="Stroehlein A.J."/>
            <person name="Ansell B.R."/>
            <person name="Breugelmans B."/>
            <person name="Hofmann A."/>
            <person name="Qu J."/>
            <person name="Dugan S."/>
            <person name="Lee S.L."/>
            <person name="Chao H."/>
            <person name="Dinh H."/>
            <person name="Han Y."/>
            <person name="Doddapaneni H.V."/>
            <person name="Worley K.C."/>
            <person name="Muzny D.M."/>
            <person name="Ioannidis P."/>
            <person name="Waterhouse R.M."/>
            <person name="Zdobnov E.M."/>
            <person name="James P.J."/>
            <person name="Bagnall N.H."/>
            <person name="Kotze A.C."/>
            <person name="Gibbs R.A."/>
            <person name="Richards S."/>
            <person name="Batterham P."/>
            <person name="Gasser R.B."/>
        </authorList>
    </citation>
    <scope>NUCLEOTIDE SEQUENCE [LARGE SCALE GENOMIC DNA]</scope>
    <source>
        <strain evidence="8 9">LS</strain>
        <tissue evidence="8">Full body</tissue>
    </source>
</reference>
<feature type="domain" description="Carboxylesterase type B" evidence="7">
    <location>
        <begin position="552"/>
        <end position="1057"/>
    </location>
</feature>
<dbReference type="STRING" id="7375.A0A0L0BN74"/>
<organism evidence="8 9">
    <name type="scientific">Lucilia cuprina</name>
    <name type="common">Green bottle fly</name>
    <name type="synonym">Australian sheep blowfly</name>
    <dbReference type="NCBI Taxonomy" id="7375"/>
    <lineage>
        <taxon>Eukaryota</taxon>
        <taxon>Metazoa</taxon>
        <taxon>Ecdysozoa</taxon>
        <taxon>Arthropoda</taxon>
        <taxon>Hexapoda</taxon>
        <taxon>Insecta</taxon>
        <taxon>Pterygota</taxon>
        <taxon>Neoptera</taxon>
        <taxon>Endopterygota</taxon>
        <taxon>Diptera</taxon>
        <taxon>Brachycera</taxon>
        <taxon>Muscomorpha</taxon>
        <taxon>Oestroidea</taxon>
        <taxon>Calliphoridae</taxon>
        <taxon>Luciliinae</taxon>
        <taxon>Lucilia</taxon>
    </lineage>
</organism>
<evidence type="ECO:0000256" key="2">
    <source>
        <dbReference type="ARBA" id="ARBA00022487"/>
    </source>
</evidence>
<keyword evidence="9" id="KW-1185">Reference proteome</keyword>
<dbReference type="InterPro" id="IPR002018">
    <property type="entry name" value="CarbesteraseB"/>
</dbReference>
<keyword evidence="3" id="KW-0378">Hydrolase</keyword>
<accession>A0A0L0BN74</accession>
<dbReference type="EC" id="3.1.1.1" evidence="6"/>
<comment type="similarity">
    <text evidence="1">Belongs to the type-B carboxylesterase/lipase family.</text>
</comment>
<dbReference type="ESTHER" id="luccu-a0a0l0bn74.1">
    <property type="family name" value="Carb_B_Arthropoda"/>
</dbReference>
<gene>
    <name evidence="8" type="ORF">FF38_00589</name>
</gene>
<dbReference type="PANTHER" id="PTHR43142">
    <property type="entry name" value="CARBOXYLIC ESTER HYDROLASE"/>
    <property type="match status" value="1"/>
</dbReference>
<protein>
    <recommendedName>
        <fullName evidence="6">carboxylesterase</fullName>
        <ecNumber evidence="6">3.1.1.1</ecNumber>
    </recommendedName>
</protein>
<evidence type="ECO:0000313" key="9">
    <source>
        <dbReference type="Proteomes" id="UP000037069"/>
    </source>
</evidence>
<comment type="caution">
    <text evidence="8">The sequence shown here is derived from an EMBL/GenBank/DDBJ whole genome shotgun (WGS) entry which is preliminary data.</text>
</comment>
<sequence length="1619" mass="184904">MEINLGVLDLFKLLGKLVSFKIEERRLATNEYETIDTCYGKVRGMKRKNAYEEFGFYYAFEGIPYAKPPIGELRFRAPLPPEPWDNVLDCLYYKSKPVQKDFIKRISLGSEDCLYLNVYAKKLCSDKPLPVMVWIYGGGFQIGEASREIYSPDYFMQKDVILVTVAYRLGALGFLSLNDPDLQVPGNAGLKDQIMALKWVQQNIEHFNGDPNNVTLFGESAGAASTHILMLTPQAKGLFHKAILQSGAAICSWANTPPLDWGYKLACKIGYKGNNNDKEVFRFLAKQNAKKLACRDIVMLSRQERFDNILFAFTPVVEPYMTDTCITNKPFKDLMPTAWSNEIPLIIGGTSFEGLFYYATATKSNFLVNELTDCVNLLPDDIISKHTSEELKIMASKLKQSYFGNKTPSVKETLFEYMDLMSYRTFWHAMFRTIKARSAYATQVPTYCYVFDFDSDFFNHFRVLNCGKSVRGVSHGDDVSYLFYNVVAEKLPVTSAEFKCIQRLMGIWCNFALSSNPNCKEIQTVSWQPVDHDTDLQKPIKILNISDELDNMVIDTTLGPVRGHECKGVYDDVYYSFERIPFAEVPVGELRFRPPQPKKPWSEILDCTQKPCKPLQKNPFNNQIEGSEDCLYLNSSKPLPVIIFLFGGAFEKGDPSRDLHGPDYFMKKDVIFVTVGYRLSALGFISFKDPALKIPGNTGLKDQLLALKWLKENISRFNGDTENITLFGESAGSASVHYLMCCPLAKGLFHKAILMSGTLLCPWAYNPLEKLPLRLAKVCGYEGPADDEPQIFAYLQKLPAEELVKPYLLNKEENLNDCFFNFGPCIEPYEDDMCIISQHPEDMVYNSWGHEIPVLMGGTSFEGLLMFPRVHMTPYILTELEENPQHLLPFTLKKKYSLDVQKQLGAKVKIAHFGNKKAAMENVINYCDYASYKVFWHPILRSLKVRILAGKAPTYLYRFDYDSPDFNHQRIKYCGKQMRGVAHVDDHSYLFYGNFSWKLSPETAEYKTIQRLIDIWSSFAINANPNCGQTKEVLKERIWLPVCSLDDIKCLNIGRELDLIDLPELQKLQHYNKKKSVKNLCLIFNIKYQNISLPVGQLRGCVRKTIYDEEYYNFEGIPYGQPPVGDLRFKAPLPAKPWTGVRDCLEFDVRPMQKSSLTGEIMGSEDCLYLNVYAKKLDTEKPLPVMVWIYGGGFATGEGAKNLYSPDYFMKEDIVLVTFNYRLCSLGFLSVEDPTLQIPGNAGLKDQILALKWVKQYIKHFNGDPDNITVFGVSAGGASTHYLTSTPQTKGLLHKAICMSGSMLNNWANTPQKDHAYRLAKFHGYEGDNNDRDVVEFLKNLEPQKLVQHDILTDQEKRNGIMFTFGPCIESYVGEDCVIPQEPREILKSAWGNDIPIMMGGTSNEGYLMYPKLKMFPQAMNAINKDLERMLPVEVREDDKEKSLVKAQRLLRIHFGDKTPSNECMEEFLDFYGFKAFWHGFHRSLLSRLAYAKAPTYLYRFAFDSPTFNHHRKRFCGDDLKTGVAHADDVSYLWYGFYAWKLDKSSKEYKTIERMIDICTSFAKTSNPNCASTKNITWLPLAYNEANLALNISDDLSFEIIPEKEKFVVWDSLFNCTFC</sequence>
<keyword evidence="5" id="KW-0325">Glycoprotein</keyword>
<dbReference type="Gene3D" id="3.40.50.1820">
    <property type="entry name" value="alpha/beta hydrolase"/>
    <property type="match status" value="3"/>
</dbReference>
<evidence type="ECO:0000259" key="7">
    <source>
        <dbReference type="Pfam" id="PF00135"/>
    </source>
</evidence>
<evidence type="ECO:0000256" key="3">
    <source>
        <dbReference type="ARBA" id="ARBA00022801"/>
    </source>
</evidence>
<dbReference type="Proteomes" id="UP000037069">
    <property type="component" value="Unassembled WGS sequence"/>
</dbReference>
<evidence type="ECO:0000256" key="4">
    <source>
        <dbReference type="ARBA" id="ARBA00023157"/>
    </source>
</evidence>
<keyword evidence="4" id="KW-1015">Disulfide bond</keyword>
<feature type="domain" description="Carboxylesterase type B" evidence="7">
    <location>
        <begin position="1090"/>
        <end position="1604"/>
    </location>
</feature>
<evidence type="ECO:0000256" key="6">
    <source>
        <dbReference type="ARBA" id="ARBA00039155"/>
    </source>
</evidence>
<name>A0A0L0BN74_LUCCU</name>
<proteinExistence type="inferred from homology"/>
<dbReference type="PANTHER" id="PTHR43142:SF1">
    <property type="entry name" value="CARBOXYLIC ESTER HYDROLASE"/>
    <property type="match status" value="1"/>
</dbReference>
<keyword evidence="2" id="KW-0719">Serine esterase</keyword>
<dbReference type="OrthoDB" id="19653at2759"/>
<feature type="domain" description="Carboxylesterase type B" evidence="7">
    <location>
        <begin position="34"/>
        <end position="533"/>
    </location>
</feature>
<evidence type="ECO:0000313" key="8">
    <source>
        <dbReference type="EMBL" id="KNC21467.1"/>
    </source>
</evidence>
<dbReference type="ESTHER" id="luccu-a0a0l0bn74.2">
    <property type="family name" value="Carb_B_Arthropoda"/>
</dbReference>
<evidence type="ECO:0000256" key="1">
    <source>
        <dbReference type="ARBA" id="ARBA00005964"/>
    </source>
</evidence>
<dbReference type="GO" id="GO:0106435">
    <property type="term" value="F:carboxylesterase activity"/>
    <property type="evidence" value="ECO:0007669"/>
    <property type="project" value="UniProtKB-EC"/>
</dbReference>
<dbReference type="InterPro" id="IPR029058">
    <property type="entry name" value="AB_hydrolase_fold"/>
</dbReference>
<dbReference type="Pfam" id="PF00135">
    <property type="entry name" value="COesterase"/>
    <property type="match status" value="3"/>
</dbReference>
<dbReference type="OMA" id="QDPARMV"/>
<evidence type="ECO:0000256" key="5">
    <source>
        <dbReference type="ARBA" id="ARBA00023180"/>
    </source>
</evidence>
<dbReference type="EMBL" id="JRES01001621">
    <property type="protein sequence ID" value="KNC21467.1"/>
    <property type="molecule type" value="Genomic_DNA"/>
</dbReference>
<dbReference type="ESTHER" id="luccu-a0a0l0bn74.3">
    <property type="family name" value="Carb_B_Arthropoda"/>
</dbReference>
<dbReference type="FunFam" id="3.40.50.1820:FF:000092">
    <property type="entry name" value="Carboxylic ester hydrolase"/>
    <property type="match status" value="3"/>
</dbReference>
<dbReference type="SUPFAM" id="SSF53474">
    <property type="entry name" value="alpha/beta-Hydrolases"/>
    <property type="match status" value="3"/>
</dbReference>